<dbReference type="PROSITE" id="PS50249">
    <property type="entry name" value="MPN"/>
    <property type="match status" value="1"/>
</dbReference>
<dbReference type="AlphaFoldDB" id="A0A1I5NJH4"/>
<dbReference type="Gene3D" id="3.40.140.10">
    <property type="entry name" value="Cytidine Deaminase, domain 2"/>
    <property type="match status" value="1"/>
</dbReference>
<dbReference type="PANTHER" id="PTHR34858:SF1">
    <property type="entry name" value="CYSO-CYSTEINE PEPTIDASE"/>
    <property type="match status" value="1"/>
</dbReference>
<name>A0A1I5NJH4_9SPHN</name>
<keyword evidence="5" id="KW-0482">Metalloprotease</keyword>
<evidence type="ECO:0000313" key="8">
    <source>
        <dbReference type="Proteomes" id="UP000199331"/>
    </source>
</evidence>
<dbReference type="EMBL" id="FOWZ01000003">
    <property type="protein sequence ID" value="SFP21486.1"/>
    <property type="molecule type" value="Genomic_DNA"/>
</dbReference>
<organism evidence="7 8">
    <name type="scientific">Qipengyuania nanhaisediminis</name>
    <dbReference type="NCBI Taxonomy" id="604088"/>
    <lineage>
        <taxon>Bacteria</taxon>
        <taxon>Pseudomonadati</taxon>
        <taxon>Pseudomonadota</taxon>
        <taxon>Alphaproteobacteria</taxon>
        <taxon>Sphingomonadales</taxon>
        <taxon>Erythrobacteraceae</taxon>
        <taxon>Qipengyuania</taxon>
    </lineage>
</organism>
<keyword evidence="3" id="KW-0378">Hydrolase</keyword>
<evidence type="ECO:0000259" key="6">
    <source>
        <dbReference type="PROSITE" id="PS50249"/>
    </source>
</evidence>
<dbReference type="InterPro" id="IPR028090">
    <property type="entry name" value="JAB_dom_prok"/>
</dbReference>
<dbReference type="GO" id="GO:0000502">
    <property type="term" value="C:proteasome complex"/>
    <property type="evidence" value="ECO:0007669"/>
    <property type="project" value="UniProtKB-KW"/>
</dbReference>
<dbReference type="Pfam" id="PF14464">
    <property type="entry name" value="Prok-JAB"/>
    <property type="match status" value="1"/>
</dbReference>
<evidence type="ECO:0000256" key="1">
    <source>
        <dbReference type="ARBA" id="ARBA00022670"/>
    </source>
</evidence>
<dbReference type="SMART" id="SM00232">
    <property type="entry name" value="JAB_MPN"/>
    <property type="match status" value="1"/>
</dbReference>
<accession>A0A1I5NJH4</accession>
<dbReference type="SUPFAM" id="SSF102712">
    <property type="entry name" value="JAB1/MPN domain"/>
    <property type="match status" value="1"/>
</dbReference>
<reference evidence="8" key="1">
    <citation type="submission" date="2016-10" db="EMBL/GenBank/DDBJ databases">
        <authorList>
            <person name="Varghese N."/>
            <person name="Submissions S."/>
        </authorList>
    </citation>
    <scope>NUCLEOTIDE SEQUENCE [LARGE SCALE GENOMIC DNA]</scope>
    <source>
        <strain evidence="8">CGMCC 1.7715</strain>
    </source>
</reference>
<dbReference type="InterPro" id="IPR000555">
    <property type="entry name" value="JAMM/MPN+_dom"/>
</dbReference>
<protein>
    <submittedName>
        <fullName evidence="7">Proteasome lid subunit RPN8/RPN11, contains Jab1/MPN metalloenzyme (JAMM) motif</fullName>
    </submittedName>
</protein>
<keyword evidence="7" id="KW-0647">Proteasome</keyword>
<dbReference type="PANTHER" id="PTHR34858">
    <property type="entry name" value="CYSO-CYSTEINE PEPTIDASE"/>
    <property type="match status" value="1"/>
</dbReference>
<dbReference type="GO" id="GO:0006508">
    <property type="term" value="P:proteolysis"/>
    <property type="evidence" value="ECO:0007669"/>
    <property type="project" value="UniProtKB-KW"/>
</dbReference>
<dbReference type="Proteomes" id="UP000199331">
    <property type="component" value="Unassembled WGS sequence"/>
</dbReference>
<keyword evidence="2" id="KW-0479">Metal-binding</keyword>
<keyword evidence="1" id="KW-0645">Protease</keyword>
<evidence type="ECO:0000256" key="3">
    <source>
        <dbReference type="ARBA" id="ARBA00022801"/>
    </source>
</evidence>
<dbReference type="InterPro" id="IPR037518">
    <property type="entry name" value="MPN"/>
</dbReference>
<feature type="domain" description="MPN" evidence="6">
    <location>
        <begin position="3"/>
        <end position="131"/>
    </location>
</feature>
<keyword evidence="8" id="KW-1185">Reference proteome</keyword>
<evidence type="ECO:0000256" key="2">
    <source>
        <dbReference type="ARBA" id="ARBA00022723"/>
    </source>
</evidence>
<dbReference type="GO" id="GO:0008270">
    <property type="term" value="F:zinc ion binding"/>
    <property type="evidence" value="ECO:0007669"/>
    <property type="project" value="TreeGrafter"/>
</dbReference>
<dbReference type="GO" id="GO:0008235">
    <property type="term" value="F:metalloexopeptidase activity"/>
    <property type="evidence" value="ECO:0007669"/>
    <property type="project" value="TreeGrafter"/>
</dbReference>
<dbReference type="RefSeq" id="WP_090480548.1">
    <property type="nucleotide sequence ID" value="NZ_FOWZ01000003.1"/>
</dbReference>
<evidence type="ECO:0000256" key="4">
    <source>
        <dbReference type="ARBA" id="ARBA00022833"/>
    </source>
</evidence>
<sequence>MTLELSSRLVEAMLSEAAGAHPRECCGLLLGEDENIVEIRPAANVHPNPEKHFEIDPHQLVDAHRDARNGGWQVLGYYHSHPNGREGPSPEDAAMAAGDGAVWGIIALDRVTFWRAGDGGFTALPYVVRER</sequence>
<dbReference type="OrthoDB" id="9802958at2"/>
<gene>
    <name evidence="7" type="ORF">SAMN04488060_1874</name>
</gene>
<keyword evidence="4" id="KW-0862">Zinc</keyword>
<evidence type="ECO:0000256" key="5">
    <source>
        <dbReference type="ARBA" id="ARBA00023049"/>
    </source>
</evidence>
<evidence type="ECO:0000313" key="7">
    <source>
        <dbReference type="EMBL" id="SFP21486.1"/>
    </source>
</evidence>
<dbReference type="InterPro" id="IPR051929">
    <property type="entry name" value="VirAsm_ModProt"/>
</dbReference>
<proteinExistence type="predicted"/>
<dbReference type="STRING" id="604088.SAMN04488060_1874"/>
<dbReference type="CDD" id="cd08070">
    <property type="entry name" value="MPN_like"/>
    <property type="match status" value="1"/>
</dbReference>